<protein>
    <submittedName>
        <fullName evidence="1">Non-specific serine/threonine protein kinase</fullName>
        <ecNumber evidence="1">2.7.11.1</ecNumber>
    </submittedName>
</protein>
<organism evidence="1 2">
    <name type="scientific">Candidatus Electrothrix communis</name>
    <dbReference type="NCBI Taxonomy" id="1859133"/>
    <lineage>
        <taxon>Bacteria</taxon>
        <taxon>Pseudomonadati</taxon>
        <taxon>Thermodesulfobacteriota</taxon>
        <taxon>Desulfobulbia</taxon>
        <taxon>Desulfobulbales</taxon>
        <taxon>Desulfobulbaceae</taxon>
        <taxon>Candidatus Electrothrix</taxon>
    </lineage>
</organism>
<dbReference type="EMBL" id="MTKP01000181">
    <property type="protein sequence ID" value="RWX48052.1"/>
    <property type="molecule type" value="Genomic_DNA"/>
</dbReference>
<feature type="non-terminal residue" evidence="1">
    <location>
        <position position="306"/>
    </location>
</feature>
<evidence type="ECO:0000313" key="2">
    <source>
        <dbReference type="Proteomes" id="UP000288086"/>
    </source>
</evidence>
<dbReference type="GO" id="GO:0004674">
    <property type="term" value="F:protein serine/threonine kinase activity"/>
    <property type="evidence" value="ECO:0007669"/>
    <property type="project" value="UniProtKB-KW"/>
</dbReference>
<sequence>MKLNHISAPLIKRGVTVHHAHAQQHLIAALLPDGKLQLERESTDKRINKSSTLLEQEIFTTYSEKNKGEESCASWLLRLSFSDPSTPLSPSLDFWRRFSGLFIHHLRLTPELEELRDKVSVPLAAEEIDRLMETVPALTGGEYLCPDLLASFWSKLNNAFTQSLSDYAGTVADFFHSFSPESQLLGRIYFHLVENKNADLPFAFLATYATRMGTEGESRHLPLKYALQEYQKDNAKLLNLLSTVHRAARESKLITDLLESNDLFSPLAWTAGEAHTFLQEVPLYEDAGILCRIPDWWHTKSSGISV</sequence>
<dbReference type="AlphaFoldDB" id="A0A444J4Q4"/>
<keyword evidence="1" id="KW-0418">Kinase</keyword>
<dbReference type="Proteomes" id="UP000288086">
    <property type="component" value="Unassembled WGS sequence"/>
</dbReference>
<reference evidence="1 2" key="1">
    <citation type="submission" date="2017-01" db="EMBL/GenBank/DDBJ databases">
        <title>The cable genome- insights into the physiology and evolution of filamentous bacteria capable of sulfide oxidation via long distance electron transfer.</title>
        <authorList>
            <person name="Schreiber L."/>
            <person name="Bjerg J.T."/>
            <person name="Boggild A."/>
            <person name="Van De Vossenberg J."/>
            <person name="Meysman F."/>
            <person name="Nielsen L.P."/>
            <person name="Schramm A."/>
            <person name="Kjeldsen K.U."/>
        </authorList>
    </citation>
    <scope>NUCLEOTIDE SEQUENCE [LARGE SCALE GENOMIC DNA]</scope>
    <source>
        <strain evidence="1">A1</strain>
    </source>
</reference>
<proteinExistence type="predicted"/>
<keyword evidence="2" id="KW-1185">Reference proteome</keyword>
<evidence type="ECO:0000313" key="1">
    <source>
        <dbReference type="EMBL" id="RWX48052.1"/>
    </source>
</evidence>
<name>A0A444J4Q4_9BACT</name>
<gene>
    <name evidence="1" type="ORF">VT98_11811</name>
</gene>
<keyword evidence="1" id="KW-0808">Transferase</keyword>
<comment type="caution">
    <text evidence="1">The sequence shown here is derived from an EMBL/GenBank/DDBJ whole genome shotgun (WGS) entry which is preliminary data.</text>
</comment>
<accession>A0A444J4Q4</accession>
<keyword evidence="1" id="KW-0723">Serine/threonine-protein kinase</keyword>
<dbReference type="EC" id="2.7.11.1" evidence="1"/>